<dbReference type="InterPro" id="IPR017853">
    <property type="entry name" value="GH"/>
</dbReference>
<proteinExistence type="inferred from homology"/>
<feature type="region of interest" description="Disordered" evidence="5">
    <location>
        <begin position="190"/>
        <end position="233"/>
    </location>
</feature>
<name>A0A4U9D9F9_RAOTE</name>
<dbReference type="GO" id="GO:0005829">
    <property type="term" value="C:cytosol"/>
    <property type="evidence" value="ECO:0007669"/>
    <property type="project" value="TreeGrafter"/>
</dbReference>
<evidence type="ECO:0000256" key="5">
    <source>
        <dbReference type="SAM" id="MobiDB-lite"/>
    </source>
</evidence>
<evidence type="ECO:0000256" key="2">
    <source>
        <dbReference type="ARBA" id="ARBA00022801"/>
    </source>
</evidence>
<keyword evidence="2 6" id="KW-0378">Hydrolase</keyword>
<gene>
    <name evidence="6" type="primary">bglC_4</name>
    <name evidence="6" type="ORF">NCTC9185_06795</name>
</gene>
<dbReference type="PANTHER" id="PTHR10353">
    <property type="entry name" value="GLYCOSYL HYDROLASE"/>
    <property type="match status" value="1"/>
</dbReference>
<dbReference type="AlphaFoldDB" id="A0A4U9D9F9"/>
<evidence type="ECO:0000313" key="6">
    <source>
        <dbReference type="EMBL" id="VTN14727.1"/>
    </source>
</evidence>
<dbReference type="GO" id="GO:0008706">
    <property type="term" value="F:6-phospho-beta-glucosidase activity"/>
    <property type="evidence" value="ECO:0007669"/>
    <property type="project" value="UniProtKB-EC"/>
</dbReference>
<accession>A0A4U9D9F9</accession>
<evidence type="ECO:0000313" key="7">
    <source>
        <dbReference type="Proteomes" id="UP000339249"/>
    </source>
</evidence>
<dbReference type="Pfam" id="PF00232">
    <property type="entry name" value="Glyco_hydro_1"/>
    <property type="match status" value="1"/>
</dbReference>
<dbReference type="EC" id="3.2.1.86" evidence="6"/>
<dbReference type="Proteomes" id="UP000339249">
    <property type="component" value="Unassembled WGS sequence"/>
</dbReference>
<feature type="compositionally biased region" description="Gly residues" evidence="5">
    <location>
        <begin position="212"/>
        <end position="222"/>
    </location>
</feature>
<dbReference type="InterPro" id="IPR001360">
    <property type="entry name" value="Glyco_hydro_1"/>
</dbReference>
<dbReference type="Gene3D" id="3.20.20.80">
    <property type="entry name" value="Glycosidases"/>
    <property type="match status" value="1"/>
</dbReference>
<organism evidence="6 7">
    <name type="scientific">Raoultella terrigena</name>
    <name type="common">Klebsiella terrigena</name>
    <dbReference type="NCBI Taxonomy" id="577"/>
    <lineage>
        <taxon>Bacteria</taxon>
        <taxon>Pseudomonadati</taxon>
        <taxon>Pseudomonadota</taxon>
        <taxon>Gammaproteobacteria</taxon>
        <taxon>Enterobacterales</taxon>
        <taxon>Enterobacteriaceae</taxon>
        <taxon>Klebsiella/Raoultella group</taxon>
        <taxon>Raoultella</taxon>
    </lineage>
</organism>
<evidence type="ECO:0000256" key="4">
    <source>
        <dbReference type="RuleBase" id="RU003690"/>
    </source>
</evidence>
<dbReference type="GO" id="GO:0016052">
    <property type="term" value="P:carbohydrate catabolic process"/>
    <property type="evidence" value="ECO:0007669"/>
    <property type="project" value="TreeGrafter"/>
</dbReference>
<dbReference type="EMBL" id="CABDVU010000001">
    <property type="protein sequence ID" value="VTN14727.1"/>
    <property type="molecule type" value="Genomic_DNA"/>
</dbReference>
<keyword evidence="3 6" id="KW-0326">Glycosidase</keyword>
<protein>
    <submittedName>
        <fullName evidence="6">Aryl-phospho-beta-D-glucosidase BglC</fullName>
        <ecNumber evidence="6">3.2.1.86</ecNumber>
    </submittedName>
</protein>
<dbReference type="SUPFAM" id="SSF51445">
    <property type="entry name" value="(Trans)glycosidases"/>
    <property type="match status" value="1"/>
</dbReference>
<comment type="similarity">
    <text evidence="1 4">Belongs to the glycosyl hydrolase 1 family.</text>
</comment>
<evidence type="ECO:0000256" key="1">
    <source>
        <dbReference type="ARBA" id="ARBA00010838"/>
    </source>
</evidence>
<sequence>MPIVTLYHFDLPWALELKGGWMNRETGEAFVRYARLLFSEFADKVPLWLTINEQNTMILHPGAIGVPEDRELPGKKALYQQNHHMMLAQAQIFALCHREFPGLQIGPAINTTSMYAESCRPEDAIAAHNWETLRCWSFLDVAVHGRYNALAWPTCRTGGWRRSSGRKMRLSCSRAARFYRYQLLLNGNHRRQPGRRRRRGPARRRSANYAGRRGGLSPGGEPVGRQNALRLGD</sequence>
<reference evidence="6 7" key="1">
    <citation type="submission" date="2019-04" db="EMBL/GenBank/DDBJ databases">
        <authorList>
            <consortium name="Pathogen Informatics"/>
        </authorList>
    </citation>
    <scope>NUCLEOTIDE SEQUENCE [LARGE SCALE GENOMIC DNA]</scope>
    <source>
        <strain evidence="6 7">NCTC9185</strain>
    </source>
</reference>
<feature type="compositionally biased region" description="Basic residues" evidence="5">
    <location>
        <begin position="190"/>
        <end position="206"/>
    </location>
</feature>
<dbReference type="PANTHER" id="PTHR10353:SF36">
    <property type="entry name" value="LP05116P"/>
    <property type="match status" value="1"/>
</dbReference>
<evidence type="ECO:0000256" key="3">
    <source>
        <dbReference type="ARBA" id="ARBA00023295"/>
    </source>
</evidence>